<evidence type="ECO:0000259" key="4">
    <source>
        <dbReference type="SMART" id="SM00646"/>
    </source>
</evidence>
<dbReference type="AlphaFoldDB" id="A0A7W7YP43"/>
<organism evidence="5 6">
    <name type="scientific">Prosthecobacter dejongeii</name>
    <dbReference type="NCBI Taxonomy" id="48465"/>
    <lineage>
        <taxon>Bacteria</taxon>
        <taxon>Pseudomonadati</taxon>
        <taxon>Verrucomicrobiota</taxon>
        <taxon>Verrucomicrobiia</taxon>
        <taxon>Verrucomicrobiales</taxon>
        <taxon>Verrucomicrobiaceae</taxon>
        <taxon>Prosthecobacter</taxon>
    </lineage>
</organism>
<dbReference type="RefSeq" id="WP_184211449.1">
    <property type="nucleotide sequence ID" value="NZ_JACHIF010000009.1"/>
</dbReference>
<dbReference type="EC" id="3.5.1.28" evidence="2"/>
<evidence type="ECO:0000256" key="2">
    <source>
        <dbReference type="ARBA" id="ARBA00011901"/>
    </source>
</evidence>
<dbReference type="Gene3D" id="3.40.630.40">
    <property type="entry name" value="Zn-dependent exopeptidases"/>
    <property type="match status" value="1"/>
</dbReference>
<dbReference type="SMART" id="SM00646">
    <property type="entry name" value="Ami_3"/>
    <property type="match status" value="1"/>
</dbReference>
<dbReference type="Pfam" id="PF01520">
    <property type="entry name" value="Amidase_3"/>
    <property type="match status" value="1"/>
</dbReference>
<dbReference type="EMBL" id="JACHIF010000009">
    <property type="protein sequence ID" value="MBB5039555.1"/>
    <property type="molecule type" value="Genomic_DNA"/>
</dbReference>
<accession>A0A7W7YP43</accession>
<evidence type="ECO:0000313" key="5">
    <source>
        <dbReference type="EMBL" id="MBB5039555.1"/>
    </source>
</evidence>
<name>A0A7W7YP43_9BACT</name>
<evidence type="ECO:0000256" key="1">
    <source>
        <dbReference type="ARBA" id="ARBA00001561"/>
    </source>
</evidence>
<sequence length="240" mass="26228">MENLPSVNLGPWDLEKIPLVVVDAGHGGHDGGAVAGGTLEKKLALALALRLRDELITLGLRVKMTRDSDVFLPLEERAALADEWQADAFISVHLNTSASPEVHGIETYYNERKSLAAQRALQVKWSLAKGPVQDLRGRRLAESLQRHACRGTEAVDRGIKQRNYAVVSQTQVPAALIECGFLTHEAEAASLKNPDYQKKLTLAIARGMAEFLKIQGRYPPHGVLLDSQEPTEETPETAAP</sequence>
<dbReference type="Proteomes" id="UP000534294">
    <property type="component" value="Unassembled WGS sequence"/>
</dbReference>
<dbReference type="InterPro" id="IPR002508">
    <property type="entry name" value="MurNAc-LAA_cat"/>
</dbReference>
<gene>
    <name evidence="5" type="ORF">HNQ64_003830</name>
</gene>
<protein>
    <recommendedName>
        <fullName evidence="2">N-acetylmuramoyl-L-alanine amidase</fullName>
        <ecNumber evidence="2">3.5.1.28</ecNumber>
    </recommendedName>
</protein>
<dbReference type="CDD" id="cd02696">
    <property type="entry name" value="MurNAc-LAA"/>
    <property type="match status" value="1"/>
</dbReference>
<dbReference type="PANTHER" id="PTHR30404:SF0">
    <property type="entry name" value="N-ACETYLMURAMOYL-L-ALANINE AMIDASE AMIC"/>
    <property type="match status" value="1"/>
</dbReference>
<keyword evidence="3 5" id="KW-0378">Hydrolase</keyword>
<keyword evidence="6" id="KW-1185">Reference proteome</keyword>
<comment type="caution">
    <text evidence="5">The sequence shown here is derived from an EMBL/GenBank/DDBJ whole genome shotgun (WGS) entry which is preliminary data.</text>
</comment>
<reference evidence="5 6" key="1">
    <citation type="submission" date="2020-08" db="EMBL/GenBank/DDBJ databases">
        <title>Genomic Encyclopedia of Type Strains, Phase IV (KMG-IV): sequencing the most valuable type-strain genomes for metagenomic binning, comparative biology and taxonomic classification.</title>
        <authorList>
            <person name="Goeker M."/>
        </authorList>
    </citation>
    <scope>NUCLEOTIDE SEQUENCE [LARGE SCALE GENOMIC DNA]</scope>
    <source>
        <strain evidence="5 6">DSM 12251</strain>
    </source>
</reference>
<proteinExistence type="predicted"/>
<dbReference type="GO" id="GO:0008745">
    <property type="term" value="F:N-acetylmuramoyl-L-alanine amidase activity"/>
    <property type="evidence" value="ECO:0007669"/>
    <property type="project" value="UniProtKB-EC"/>
</dbReference>
<dbReference type="GO" id="GO:0030288">
    <property type="term" value="C:outer membrane-bounded periplasmic space"/>
    <property type="evidence" value="ECO:0007669"/>
    <property type="project" value="TreeGrafter"/>
</dbReference>
<dbReference type="InterPro" id="IPR050695">
    <property type="entry name" value="N-acetylmuramoyl_amidase_3"/>
</dbReference>
<evidence type="ECO:0000256" key="3">
    <source>
        <dbReference type="ARBA" id="ARBA00022801"/>
    </source>
</evidence>
<evidence type="ECO:0000313" key="6">
    <source>
        <dbReference type="Proteomes" id="UP000534294"/>
    </source>
</evidence>
<dbReference type="SUPFAM" id="SSF53187">
    <property type="entry name" value="Zn-dependent exopeptidases"/>
    <property type="match status" value="1"/>
</dbReference>
<comment type="catalytic activity">
    <reaction evidence="1">
        <text>Hydrolyzes the link between N-acetylmuramoyl residues and L-amino acid residues in certain cell-wall glycopeptides.</text>
        <dbReference type="EC" id="3.5.1.28"/>
    </reaction>
</comment>
<feature type="domain" description="MurNAc-LAA" evidence="4">
    <location>
        <begin position="78"/>
        <end position="209"/>
    </location>
</feature>
<dbReference type="PANTHER" id="PTHR30404">
    <property type="entry name" value="N-ACETYLMURAMOYL-L-ALANINE AMIDASE"/>
    <property type="match status" value="1"/>
</dbReference>
<dbReference type="GO" id="GO:0009253">
    <property type="term" value="P:peptidoglycan catabolic process"/>
    <property type="evidence" value="ECO:0007669"/>
    <property type="project" value="InterPro"/>
</dbReference>